<protein>
    <submittedName>
        <fullName evidence="2">Uncharacterized protein</fullName>
    </submittedName>
</protein>
<accession>A0AAV7NDE4</accession>
<dbReference type="AlphaFoldDB" id="A0AAV7NDE4"/>
<organism evidence="2 3">
    <name type="scientific">Pleurodeles waltl</name>
    <name type="common">Iberian ribbed newt</name>
    <dbReference type="NCBI Taxonomy" id="8319"/>
    <lineage>
        <taxon>Eukaryota</taxon>
        <taxon>Metazoa</taxon>
        <taxon>Chordata</taxon>
        <taxon>Craniata</taxon>
        <taxon>Vertebrata</taxon>
        <taxon>Euteleostomi</taxon>
        <taxon>Amphibia</taxon>
        <taxon>Batrachia</taxon>
        <taxon>Caudata</taxon>
        <taxon>Salamandroidea</taxon>
        <taxon>Salamandridae</taxon>
        <taxon>Pleurodelinae</taxon>
        <taxon>Pleurodeles</taxon>
    </lineage>
</organism>
<feature type="compositionally biased region" description="Basic and acidic residues" evidence="1">
    <location>
        <begin position="45"/>
        <end position="81"/>
    </location>
</feature>
<evidence type="ECO:0000313" key="2">
    <source>
        <dbReference type="EMBL" id="KAJ1112577.1"/>
    </source>
</evidence>
<keyword evidence="3" id="KW-1185">Reference proteome</keyword>
<dbReference type="Proteomes" id="UP001066276">
    <property type="component" value="Chromosome 8"/>
</dbReference>
<feature type="region of interest" description="Disordered" evidence="1">
    <location>
        <begin position="1"/>
        <end position="81"/>
    </location>
</feature>
<sequence length="81" mass="9551">MTKRAQPEEGFLNPIRLQPAVGRILQMPLTATRRPQWSRNQKTPEPGHQRRQQREDFPDARWEEQEATKRTDRPCSEKSVA</sequence>
<name>A0AAV7NDE4_PLEWA</name>
<dbReference type="EMBL" id="JANPWB010000012">
    <property type="protein sequence ID" value="KAJ1112577.1"/>
    <property type="molecule type" value="Genomic_DNA"/>
</dbReference>
<gene>
    <name evidence="2" type="ORF">NDU88_000839</name>
</gene>
<evidence type="ECO:0000313" key="3">
    <source>
        <dbReference type="Proteomes" id="UP001066276"/>
    </source>
</evidence>
<evidence type="ECO:0000256" key="1">
    <source>
        <dbReference type="SAM" id="MobiDB-lite"/>
    </source>
</evidence>
<reference evidence="2" key="1">
    <citation type="journal article" date="2022" name="bioRxiv">
        <title>Sequencing and chromosome-scale assembly of the giantPleurodeles waltlgenome.</title>
        <authorList>
            <person name="Brown T."/>
            <person name="Elewa A."/>
            <person name="Iarovenko S."/>
            <person name="Subramanian E."/>
            <person name="Araus A.J."/>
            <person name="Petzold A."/>
            <person name="Susuki M."/>
            <person name="Suzuki K.-i.T."/>
            <person name="Hayashi T."/>
            <person name="Toyoda A."/>
            <person name="Oliveira C."/>
            <person name="Osipova E."/>
            <person name="Leigh N.D."/>
            <person name="Simon A."/>
            <person name="Yun M.H."/>
        </authorList>
    </citation>
    <scope>NUCLEOTIDE SEQUENCE</scope>
    <source>
        <strain evidence="2">20211129_DDA</strain>
        <tissue evidence="2">Liver</tissue>
    </source>
</reference>
<feature type="compositionally biased region" description="Polar residues" evidence="1">
    <location>
        <begin position="33"/>
        <end position="43"/>
    </location>
</feature>
<comment type="caution">
    <text evidence="2">The sequence shown here is derived from an EMBL/GenBank/DDBJ whole genome shotgun (WGS) entry which is preliminary data.</text>
</comment>
<proteinExistence type="predicted"/>